<feature type="transmembrane region" description="Helical" evidence="1">
    <location>
        <begin position="35"/>
        <end position="53"/>
    </location>
</feature>
<keyword evidence="1" id="KW-0472">Membrane</keyword>
<dbReference type="AlphaFoldDB" id="A0A1I0MLG0"/>
<dbReference type="Proteomes" id="UP000199373">
    <property type="component" value="Unassembled WGS sequence"/>
</dbReference>
<feature type="transmembrane region" description="Helical" evidence="1">
    <location>
        <begin position="156"/>
        <end position="175"/>
    </location>
</feature>
<evidence type="ECO:0000313" key="2">
    <source>
        <dbReference type="EMBL" id="SEV89164.1"/>
    </source>
</evidence>
<feature type="transmembrane region" description="Helical" evidence="1">
    <location>
        <begin position="7"/>
        <end position="29"/>
    </location>
</feature>
<accession>A0A1I0MLG0</accession>
<name>A0A1I0MLG0_9BACT</name>
<evidence type="ECO:0000256" key="1">
    <source>
        <dbReference type="SAM" id="Phobius"/>
    </source>
</evidence>
<organism evidence="2 3">
    <name type="scientific">Prevotella aff. ruminicola Tc2-24</name>
    <dbReference type="NCBI Taxonomy" id="81582"/>
    <lineage>
        <taxon>Bacteria</taxon>
        <taxon>Pseudomonadati</taxon>
        <taxon>Bacteroidota</taxon>
        <taxon>Bacteroidia</taxon>
        <taxon>Bacteroidales</taxon>
        <taxon>Prevotellaceae</taxon>
        <taxon>Prevotella</taxon>
    </lineage>
</organism>
<dbReference type="InterPro" id="IPR011733">
    <property type="entry name" value="CHP02185_IM"/>
</dbReference>
<gene>
    <name evidence="2" type="ORF">SAMN04487850_0768</name>
</gene>
<sequence length="185" mass="20132">MDKSINYGRICGFTILYVVTTFATAFLGFTAPLCWVGFPVIAALFGAFSYYMIASKWKSFGVSTLLAVVLAALLLILDECTPPRCLLIVIAGVLGDIVRMVAGNKSQEAMTFGYPIQSIGVIAWILPLWTHTTWYYEGATREMSADYAKGLMAFASPWALILLVLLTALAGYIGIRCAAKIKPQP</sequence>
<keyword evidence="1" id="KW-1133">Transmembrane helix</keyword>
<proteinExistence type="predicted"/>
<keyword evidence="1" id="KW-0812">Transmembrane</keyword>
<dbReference type="EMBL" id="FOIQ01000001">
    <property type="protein sequence ID" value="SEV89164.1"/>
    <property type="molecule type" value="Genomic_DNA"/>
</dbReference>
<feature type="transmembrane region" description="Helical" evidence="1">
    <location>
        <begin position="114"/>
        <end position="136"/>
    </location>
</feature>
<dbReference type="Pfam" id="PF09605">
    <property type="entry name" value="Trep_Strep"/>
    <property type="match status" value="1"/>
</dbReference>
<dbReference type="RefSeq" id="WP_091899816.1">
    <property type="nucleotide sequence ID" value="NZ_FOIQ01000001.1"/>
</dbReference>
<evidence type="ECO:0000313" key="3">
    <source>
        <dbReference type="Proteomes" id="UP000199373"/>
    </source>
</evidence>
<feature type="transmembrane region" description="Helical" evidence="1">
    <location>
        <begin position="83"/>
        <end position="102"/>
    </location>
</feature>
<keyword evidence="3" id="KW-1185">Reference proteome</keyword>
<reference evidence="2 3" key="1">
    <citation type="submission" date="2016-10" db="EMBL/GenBank/DDBJ databases">
        <authorList>
            <person name="de Groot N.N."/>
        </authorList>
    </citation>
    <scope>NUCLEOTIDE SEQUENCE [LARGE SCALE GENOMIC DNA]</scope>
    <source>
        <strain evidence="2 3">TC2-24</strain>
    </source>
</reference>
<protein>
    <submittedName>
        <fullName evidence="2">Hypothetical integral membrane protein (Trep_Strep)</fullName>
    </submittedName>
</protein>
<feature type="transmembrane region" description="Helical" evidence="1">
    <location>
        <begin position="60"/>
        <end position="77"/>
    </location>
</feature>